<evidence type="ECO:0000256" key="2">
    <source>
        <dbReference type="ARBA" id="ARBA00022771"/>
    </source>
</evidence>
<evidence type="ECO:0000256" key="4">
    <source>
        <dbReference type="ARBA" id="ARBA00023015"/>
    </source>
</evidence>
<protein>
    <recommendedName>
        <fullName evidence="9">Dof zinc finger protein</fullName>
    </recommendedName>
</protein>
<evidence type="ECO:0000259" key="11">
    <source>
        <dbReference type="PROSITE" id="PS50884"/>
    </source>
</evidence>
<dbReference type="Pfam" id="PF02701">
    <property type="entry name" value="Zn_ribbon_Dof"/>
    <property type="match status" value="1"/>
</dbReference>
<evidence type="ECO:0000256" key="1">
    <source>
        <dbReference type="ARBA" id="ARBA00022723"/>
    </source>
</evidence>
<comment type="caution">
    <text evidence="12">The sequence shown here is derived from an EMBL/GenBank/DDBJ whole genome shotgun (WGS) entry which is preliminary data.</text>
</comment>
<dbReference type="GO" id="GO:0008270">
    <property type="term" value="F:zinc ion binding"/>
    <property type="evidence" value="ECO:0007669"/>
    <property type="project" value="UniProtKB-KW"/>
</dbReference>
<name>A0AAV8RQK4_ENSVE</name>
<evidence type="ECO:0000313" key="13">
    <source>
        <dbReference type="Proteomes" id="UP001222027"/>
    </source>
</evidence>
<dbReference type="InterPro" id="IPR045174">
    <property type="entry name" value="Dof"/>
</dbReference>
<organism evidence="12 13">
    <name type="scientific">Ensete ventricosum</name>
    <name type="common">Abyssinian banana</name>
    <name type="synonym">Musa ensete</name>
    <dbReference type="NCBI Taxonomy" id="4639"/>
    <lineage>
        <taxon>Eukaryota</taxon>
        <taxon>Viridiplantae</taxon>
        <taxon>Streptophyta</taxon>
        <taxon>Embryophyta</taxon>
        <taxon>Tracheophyta</taxon>
        <taxon>Spermatophyta</taxon>
        <taxon>Magnoliopsida</taxon>
        <taxon>Liliopsida</taxon>
        <taxon>Zingiberales</taxon>
        <taxon>Musaceae</taxon>
        <taxon>Ensete</taxon>
    </lineage>
</organism>
<dbReference type="PROSITE" id="PS01361">
    <property type="entry name" value="ZF_DOF_1"/>
    <property type="match status" value="1"/>
</dbReference>
<evidence type="ECO:0000256" key="7">
    <source>
        <dbReference type="ARBA" id="ARBA00023242"/>
    </source>
</evidence>
<keyword evidence="5 8" id="KW-0238">DNA-binding</keyword>
<keyword evidence="6 9" id="KW-0804">Transcription</keyword>
<reference evidence="12 13" key="1">
    <citation type="submission" date="2022-12" db="EMBL/GenBank/DDBJ databases">
        <title>Chromosome-scale assembly of the Ensete ventricosum genome.</title>
        <authorList>
            <person name="Dussert Y."/>
            <person name="Stocks J."/>
            <person name="Wendawek A."/>
            <person name="Woldeyes F."/>
            <person name="Nichols R.A."/>
            <person name="Borrell J.S."/>
        </authorList>
    </citation>
    <scope>NUCLEOTIDE SEQUENCE [LARGE SCALE GENOMIC DNA]</scope>
    <source>
        <strain evidence="13">cv. Maze</strain>
        <tissue evidence="12">Seeds</tissue>
    </source>
</reference>
<evidence type="ECO:0000256" key="10">
    <source>
        <dbReference type="SAM" id="MobiDB-lite"/>
    </source>
</evidence>
<evidence type="ECO:0000256" key="6">
    <source>
        <dbReference type="ARBA" id="ARBA00023163"/>
    </source>
</evidence>
<proteinExistence type="predicted"/>
<evidence type="ECO:0000256" key="8">
    <source>
        <dbReference type="PROSITE-ProRule" id="PRU00071"/>
    </source>
</evidence>
<sequence length="225" mass="23363">MPMETREGRRRPAEGKPVVAEARERCPRCESRDTKFCYYNNYNMSQPRHFCKSCRRYWTLGGSLRNVPIGGSSRKRLRPFPAPAAADAVVVAALRPGRALPGHPPPAPQSAELGQGPLLPSGPVQAGLLGLDEPFLSCRGGFGLGLGLGLGCGAGAAEEMGFGLAPTLLWPPSLLDEAADTWRVSNGGVGDCLAAPGTGPPAAAWPDLAISAPAEGGAGPAREVS</sequence>
<feature type="region of interest" description="Disordered" evidence="10">
    <location>
        <begin position="97"/>
        <end position="118"/>
    </location>
</feature>
<dbReference type="Proteomes" id="UP001222027">
    <property type="component" value="Unassembled WGS sequence"/>
</dbReference>
<comment type="subcellular location">
    <subcellularLocation>
        <location evidence="8 9">Nucleus</location>
    </subcellularLocation>
</comment>
<accession>A0AAV8RQK4</accession>
<dbReference type="GO" id="GO:0003677">
    <property type="term" value="F:DNA binding"/>
    <property type="evidence" value="ECO:0007669"/>
    <property type="project" value="UniProtKB-UniRule"/>
</dbReference>
<evidence type="ECO:0000256" key="5">
    <source>
        <dbReference type="ARBA" id="ARBA00023125"/>
    </source>
</evidence>
<dbReference type="GO" id="GO:0005634">
    <property type="term" value="C:nucleus"/>
    <property type="evidence" value="ECO:0007669"/>
    <property type="project" value="UniProtKB-SubCell"/>
</dbReference>
<evidence type="ECO:0000313" key="12">
    <source>
        <dbReference type="EMBL" id="KAJ8506724.1"/>
    </source>
</evidence>
<dbReference type="AlphaFoldDB" id="A0AAV8RQK4"/>
<dbReference type="PANTHER" id="PTHR31992">
    <property type="entry name" value="DOF ZINC FINGER PROTEIN DOF1.4-RELATED"/>
    <property type="match status" value="1"/>
</dbReference>
<feature type="domain" description="Dof-type" evidence="11">
    <location>
        <begin position="24"/>
        <end position="78"/>
    </location>
</feature>
<dbReference type="InterPro" id="IPR003851">
    <property type="entry name" value="Znf_Dof"/>
</dbReference>
<dbReference type="EMBL" id="JAQQAF010000002">
    <property type="protein sequence ID" value="KAJ8506724.1"/>
    <property type="molecule type" value="Genomic_DNA"/>
</dbReference>
<keyword evidence="2 8" id="KW-0863">Zinc-finger</keyword>
<keyword evidence="3 9" id="KW-0862">Zinc</keyword>
<dbReference type="PANTHER" id="PTHR31992:SF204">
    <property type="entry name" value="DOF ZINC FINGER PROTEIN"/>
    <property type="match status" value="1"/>
</dbReference>
<keyword evidence="4 9" id="KW-0805">Transcription regulation</keyword>
<keyword evidence="1 9" id="KW-0479">Metal-binding</keyword>
<gene>
    <name evidence="12" type="ORF">OPV22_007610</name>
</gene>
<keyword evidence="7 8" id="KW-0539">Nucleus</keyword>
<evidence type="ECO:0000256" key="3">
    <source>
        <dbReference type="ARBA" id="ARBA00022833"/>
    </source>
</evidence>
<keyword evidence="13" id="KW-1185">Reference proteome</keyword>
<evidence type="ECO:0000256" key="9">
    <source>
        <dbReference type="RuleBase" id="RU369094"/>
    </source>
</evidence>
<dbReference type="GO" id="GO:0003700">
    <property type="term" value="F:DNA-binding transcription factor activity"/>
    <property type="evidence" value="ECO:0007669"/>
    <property type="project" value="UniProtKB-UniRule"/>
</dbReference>
<comment type="function">
    <text evidence="9">Transcription factor that binds specifically to a 5'-AA[AG]G-3' consensus core sequence.</text>
</comment>
<dbReference type="PROSITE" id="PS50884">
    <property type="entry name" value="ZF_DOF_2"/>
    <property type="match status" value="1"/>
</dbReference>